<name>A0A1C6UIR7_9ACTN</name>
<sequence length="543" mass="56661">MSTLRALARAQALAAGVAQPVATVRHLHLAERPLVLVPLAMAGEANAPLAALVGDAPDAGRLLIVPQPRNRDQRFAFAAELAAAVLPYLDGFRGVAEAVPVDRGRDVRYRYVDAPQLLVPNPAGVTFLRLLGRSTRFRRPDGEYPVHPSVPVLGRWLTFFAERAEHPGSSALVAMTDALTLHWATGQSPVEDLHLPALTGWIDPPAGLTGAEAAARAEDPAVCPPAGPATDPDFDNHRLAPAIAAYAAAEDDPVARAEAYAELERLLRGQLAPTWELMWRGVGLLRGLPPGARVAGRWDGDKDAFTGYAEHVDAGGAPQPRRDGAVAAAQRLHRLERAQTSYAVQRAYDDPLVMAEHRLTGEAFVGEVTLADPKRVDDTGKRPVLRPRVQVVTTEPVLVPIGATLHSPTRLAQKARVVFVTPADGRTEVVLELSGGMGRGLTAPPGSVPEVGERLCYTTLSDAFMPAGAFPAVEETPWTHGGPPVPASPVSGPTPASAGLEAGASAGPGAGVGAGLGAGVGAGDPTVTALAAESDGDPAEEWA</sequence>
<keyword evidence="3" id="KW-1185">Reference proteome</keyword>
<protein>
    <submittedName>
        <fullName evidence="2">Uncharacterized protein</fullName>
    </submittedName>
</protein>
<gene>
    <name evidence="2" type="ORF">GA0070606_2170</name>
</gene>
<evidence type="ECO:0000313" key="2">
    <source>
        <dbReference type="EMBL" id="SCL53743.1"/>
    </source>
</evidence>
<dbReference type="EMBL" id="FMHZ01000002">
    <property type="protein sequence ID" value="SCL53743.1"/>
    <property type="molecule type" value="Genomic_DNA"/>
</dbReference>
<reference evidence="3" key="1">
    <citation type="submission" date="2016-06" db="EMBL/GenBank/DDBJ databases">
        <authorList>
            <person name="Varghese N."/>
            <person name="Submissions Spin"/>
        </authorList>
    </citation>
    <scope>NUCLEOTIDE SEQUENCE [LARGE SCALE GENOMIC DNA]</scope>
    <source>
        <strain evidence="3">DSM 43903</strain>
    </source>
</reference>
<dbReference type="AlphaFoldDB" id="A0A1C6UIR7"/>
<feature type="compositionally biased region" description="Gly residues" evidence="1">
    <location>
        <begin position="506"/>
        <end position="522"/>
    </location>
</feature>
<feature type="compositionally biased region" description="Low complexity" evidence="1">
    <location>
        <begin position="488"/>
        <end position="505"/>
    </location>
</feature>
<dbReference type="STRING" id="47855.GA0070606_2170"/>
<feature type="compositionally biased region" description="Acidic residues" evidence="1">
    <location>
        <begin position="534"/>
        <end position="543"/>
    </location>
</feature>
<dbReference type="RefSeq" id="WP_245724646.1">
    <property type="nucleotide sequence ID" value="NZ_FMHZ01000002.1"/>
</dbReference>
<evidence type="ECO:0000256" key="1">
    <source>
        <dbReference type="SAM" id="MobiDB-lite"/>
    </source>
</evidence>
<organism evidence="2 3">
    <name type="scientific">Micromonospora citrea</name>
    <dbReference type="NCBI Taxonomy" id="47855"/>
    <lineage>
        <taxon>Bacteria</taxon>
        <taxon>Bacillati</taxon>
        <taxon>Actinomycetota</taxon>
        <taxon>Actinomycetes</taxon>
        <taxon>Micromonosporales</taxon>
        <taxon>Micromonosporaceae</taxon>
        <taxon>Micromonospora</taxon>
    </lineage>
</organism>
<evidence type="ECO:0000313" key="3">
    <source>
        <dbReference type="Proteomes" id="UP000199001"/>
    </source>
</evidence>
<proteinExistence type="predicted"/>
<feature type="region of interest" description="Disordered" evidence="1">
    <location>
        <begin position="475"/>
        <end position="543"/>
    </location>
</feature>
<dbReference type="Proteomes" id="UP000199001">
    <property type="component" value="Unassembled WGS sequence"/>
</dbReference>
<accession>A0A1C6UIR7</accession>